<dbReference type="FunFam" id="3.30.160.60:FF:002458">
    <property type="entry name" value="Uncharacterized protein"/>
    <property type="match status" value="1"/>
</dbReference>
<dbReference type="Proteomes" id="UP000320333">
    <property type="component" value="Unassembled WGS sequence"/>
</dbReference>
<dbReference type="Gene3D" id="3.30.160.60">
    <property type="entry name" value="Classic Zinc Finger"/>
    <property type="match status" value="2"/>
</dbReference>
<keyword evidence="9" id="KW-1185">Reference proteome</keyword>
<evidence type="ECO:0000256" key="6">
    <source>
        <dbReference type="SAM" id="MobiDB-lite"/>
    </source>
</evidence>
<dbReference type="GO" id="GO:0008270">
    <property type="term" value="F:zinc ion binding"/>
    <property type="evidence" value="ECO:0007669"/>
    <property type="project" value="UniProtKB-KW"/>
</dbReference>
<evidence type="ECO:0000256" key="5">
    <source>
        <dbReference type="PROSITE-ProRule" id="PRU00042"/>
    </source>
</evidence>
<keyword evidence="3 5" id="KW-0863">Zinc-finger</keyword>
<evidence type="ECO:0000256" key="2">
    <source>
        <dbReference type="ARBA" id="ARBA00022737"/>
    </source>
</evidence>
<feature type="region of interest" description="Disordered" evidence="6">
    <location>
        <begin position="54"/>
        <end position="79"/>
    </location>
</feature>
<dbReference type="SMART" id="SM00355">
    <property type="entry name" value="ZnF_C2H2"/>
    <property type="match status" value="4"/>
</dbReference>
<sequence>MSTLSTSTRPVGLPRDYAILLDTCSEPCLPFKLTLPPISQLAALKPTFIQPLRTPPLSPQLSTTPPPSTTSIPTSTSQSTKNKIRCVHPNCTQTFQYPSQLKSHSVVHSGARLFRCSYPSCTAQYTTNNRLKIHARTHSGERPYKCTQCAYSAVQKCTLDSHMVTMHTSETAKSAWRMERLSRAVPCGVCAKMFKTRASLESHAWRFHGAAPTVKAKQD</sequence>
<dbReference type="GO" id="GO:0005634">
    <property type="term" value="C:nucleus"/>
    <property type="evidence" value="ECO:0007669"/>
    <property type="project" value="TreeGrafter"/>
</dbReference>
<keyword evidence="4" id="KW-0862">Zinc</keyword>
<evidence type="ECO:0000313" key="8">
    <source>
        <dbReference type="EMBL" id="TPX73607.1"/>
    </source>
</evidence>
<organism evidence="8 9">
    <name type="scientific">Chytriomyces confervae</name>
    <dbReference type="NCBI Taxonomy" id="246404"/>
    <lineage>
        <taxon>Eukaryota</taxon>
        <taxon>Fungi</taxon>
        <taxon>Fungi incertae sedis</taxon>
        <taxon>Chytridiomycota</taxon>
        <taxon>Chytridiomycota incertae sedis</taxon>
        <taxon>Chytridiomycetes</taxon>
        <taxon>Chytridiales</taxon>
        <taxon>Chytriomycetaceae</taxon>
        <taxon>Chytriomyces</taxon>
    </lineage>
</organism>
<dbReference type="FunFam" id="3.30.160.60:FF:000125">
    <property type="entry name" value="Putative zinc finger protein 143"/>
    <property type="match status" value="1"/>
</dbReference>
<dbReference type="PROSITE" id="PS00028">
    <property type="entry name" value="ZINC_FINGER_C2H2_1"/>
    <property type="match status" value="3"/>
</dbReference>
<dbReference type="InterPro" id="IPR013087">
    <property type="entry name" value="Znf_C2H2_type"/>
</dbReference>
<protein>
    <recommendedName>
        <fullName evidence="7">C2H2-type domain-containing protein</fullName>
    </recommendedName>
</protein>
<keyword evidence="1" id="KW-0479">Metal-binding</keyword>
<feature type="domain" description="C2H2-type" evidence="7">
    <location>
        <begin position="144"/>
        <end position="172"/>
    </location>
</feature>
<dbReference type="SUPFAM" id="SSF57667">
    <property type="entry name" value="beta-beta-alpha zinc fingers"/>
    <property type="match status" value="2"/>
</dbReference>
<dbReference type="PROSITE" id="PS50157">
    <property type="entry name" value="ZINC_FINGER_C2H2_2"/>
    <property type="match status" value="3"/>
</dbReference>
<keyword evidence="2" id="KW-0677">Repeat</keyword>
<dbReference type="PANTHER" id="PTHR46179:SF20">
    <property type="entry name" value="TRANSCRIPTION FACTOR 3A PROTEIN-RELATED"/>
    <property type="match status" value="1"/>
</dbReference>
<dbReference type="STRING" id="246404.A0A507FDF8"/>
<name>A0A507FDF8_9FUNG</name>
<evidence type="ECO:0000256" key="3">
    <source>
        <dbReference type="ARBA" id="ARBA00022771"/>
    </source>
</evidence>
<dbReference type="OrthoDB" id="2115597at2759"/>
<dbReference type="PANTHER" id="PTHR46179">
    <property type="entry name" value="ZINC FINGER PROTEIN"/>
    <property type="match status" value="1"/>
</dbReference>
<feature type="domain" description="C2H2-type" evidence="7">
    <location>
        <begin position="114"/>
        <end position="143"/>
    </location>
</feature>
<gene>
    <name evidence="8" type="ORF">CcCBS67573_g05126</name>
</gene>
<dbReference type="AlphaFoldDB" id="A0A507FDF8"/>
<dbReference type="InterPro" id="IPR036236">
    <property type="entry name" value="Znf_C2H2_sf"/>
</dbReference>
<evidence type="ECO:0000259" key="7">
    <source>
        <dbReference type="PROSITE" id="PS50157"/>
    </source>
</evidence>
<feature type="compositionally biased region" description="Pro residues" evidence="6">
    <location>
        <begin position="54"/>
        <end position="68"/>
    </location>
</feature>
<dbReference type="EMBL" id="QEAP01000175">
    <property type="protein sequence ID" value="TPX73607.1"/>
    <property type="molecule type" value="Genomic_DNA"/>
</dbReference>
<evidence type="ECO:0000313" key="9">
    <source>
        <dbReference type="Proteomes" id="UP000320333"/>
    </source>
</evidence>
<dbReference type="InterPro" id="IPR051061">
    <property type="entry name" value="Zinc_finger_trans_reg"/>
</dbReference>
<reference evidence="8 9" key="1">
    <citation type="journal article" date="2019" name="Sci. Rep.">
        <title>Comparative genomics of chytrid fungi reveal insights into the obligate biotrophic and pathogenic lifestyle of Synchytrium endobioticum.</title>
        <authorList>
            <person name="van de Vossenberg B.T.L.H."/>
            <person name="Warris S."/>
            <person name="Nguyen H.D.T."/>
            <person name="van Gent-Pelzer M.P.E."/>
            <person name="Joly D.L."/>
            <person name="van de Geest H.C."/>
            <person name="Bonants P.J.M."/>
            <person name="Smith D.S."/>
            <person name="Levesque C.A."/>
            <person name="van der Lee T.A.J."/>
        </authorList>
    </citation>
    <scope>NUCLEOTIDE SEQUENCE [LARGE SCALE GENOMIC DNA]</scope>
    <source>
        <strain evidence="8 9">CBS 675.73</strain>
    </source>
</reference>
<accession>A0A507FDF8</accession>
<feature type="domain" description="C2H2-type" evidence="7">
    <location>
        <begin position="84"/>
        <end position="113"/>
    </location>
</feature>
<evidence type="ECO:0000256" key="1">
    <source>
        <dbReference type="ARBA" id="ARBA00022723"/>
    </source>
</evidence>
<comment type="caution">
    <text evidence="8">The sequence shown here is derived from an EMBL/GenBank/DDBJ whole genome shotgun (WGS) entry which is preliminary data.</text>
</comment>
<evidence type="ECO:0000256" key="4">
    <source>
        <dbReference type="ARBA" id="ARBA00022833"/>
    </source>
</evidence>
<proteinExistence type="predicted"/>
<feature type="compositionally biased region" description="Low complexity" evidence="6">
    <location>
        <begin position="69"/>
        <end position="79"/>
    </location>
</feature>